<protein>
    <recommendedName>
        <fullName evidence="4">F5/8 type C domain-containing protein</fullName>
    </recommendedName>
</protein>
<feature type="compositionally biased region" description="Low complexity" evidence="1">
    <location>
        <begin position="44"/>
        <end position="53"/>
    </location>
</feature>
<comment type="caution">
    <text evidence="2">The sequence shown here is derived from an EMBL/GenBank/DDBJ whole genome shotgun (WGS) entry which is preliminary data.</text>
</comment>
<dbReference type="InterPro" id="IPR008979">
    <property type="entry name" value="Galactose-bd-like_sf"/>
</dbReference>
<evidence type="ECO:0008006" key="4">
    <source>
        <dbReference type="Google" id="ProtNLM"/>
    </source>
</evidence>
<feature type="compositionally biased region" description="Polar residues" evidence="1">
    <location>
        <begin position="63"/>
        <end position="76"/>
    </location>
</feature>
<dbReference type="EMBL" id="CAKKNE010000001">
    <property type="protein sequence ID" value="CAH0366313.1"/>
    <property type="molecule type" value="Genomic_DNA"/>
</dbReference>
<dbReference type="SUPFAM" id="SSF49785">
    <property type="entry name" value="Galactose-binding domain-like"/>
    <property type="match status" value="1"/>
</dbReference>
<evidence type="ECO:0000313" key="2">
    <source>
        <dbReference type="EMBL" id="CAH0366313.1"/>
    </source>
</evidence>
<gene>
    <name evidence="2" type="ORF">PECAL_1P27970</name>
</gene>
<name>A0A8J2S7L9_9STRA</name>
<sequence>MEAPRTFVPFNDYGKALNRSASPQRYPRPTKPLAARPRRLSFGAAERAPTTTPCAPPPESPTMSTERTPESPTMSTERLPWDARQAPGAADSPPASPTPPTRQLSASPTTPARRVAVRDIGASCHDGRHPATAMFDGQKFWATTGLFPQSALARLPSPTRLSSLSLDVGPSVRQVTVSVGHEDAFEDVATVTFEGGGNKRVSLENVLARDVRIRIDRASGSFAIVQSVEVVGVPA</sequence>
<evidence type="ECO:0000313" key="3">
    <source>
        <dbReference type="Proteomes" id="UP000789595"/>
    </source>
</evidence>
<dbReference type="Proteomes" id="UP000789595">
    <property type="component" value="Unassembled WGS sequence"/>
</dbReference>
<reference evidence="2" key="1">
    <citation type="submission" date="2021-11" db="EMBL/GenBank/DDBJ databases">
        <authorList>
            <consortium name="Genoscope - CEA"/>
            <person name="William W."/>
        </authorList>
    </citation>
    <scope>NUCLEOTIDE SEQUENCE</scope>
</reference>
<organism evidence="2 3">
    <name type="scientific">Pelagomonas calceolata</name>
    <dbReference type="NCBI Taxonomy" id="35677"/>
    <lineage>
        <taxon>Eukaryota</taxon>
        <taxon>Sar</taxon>
        <taxon>Stramenopiles</taxon>
        <taxon>Ochrophyta</taxon>
        <taxon>Pelagophyceae</taxon>
        <taxon>Pelagomonadales</taxon>
        <taxon>Pelagomonadaceae</taxon>
        <taxon>Pelagomonas</taxon>
    </lineage>
</organism>
<proteinExistence type="predicted"/>
<dbReference type="AlphaFoldDB" id="A0A8J2S7L9"/>
<accession>A0A8J2S7L9</accession>
<keyword evidence="3" id="KW-1185">Reference proteome</keyword>
<dbReference type="Gene3D" id="2.60.120.260">
    <property type="entry name" value="Galactose-binding domain-like"/>
    <property type="match status" value="1"/>
</dbReference>
<feature type="region of interest" description="Disordered" evidence="1">
    <location>
        <begin position="1"/>
        <end position="113"/>
    </location>
</feature>
<evidence type="ECO:0000256" key="1">
    <source>
        <dbReference type="SAM" id="MobiDB-lite"/>
    </source>
</evidence>